<evidence type="ECO:0000256" key="4">
    <source>
        <dbReference type="ARBA" id="ARBA00022490"/>
    </source>
</evidence>
<keyword evidence="5" id="KW-0694">RNA-binding</keyword>
<evidence type="ECO:0000256" key="7">
    <source>
        <dbReference type="ARBA" id="ARBA00023242"/>
    </source>
</evidence>
<keyword evidence="4" id="KW-0963">Cytoplasm</keyword>
<comment type="subcellular location">
    <subcellularLocation>
        <location evidence="1">Cytoplasm</location>
    </subcellularLocation>
    <subcellularLocation>
        <location evidence="2">Nucleus</location>
        <location evidence="2">Nucleolus</location>
    </subcellularLocation>
</comment>
<dbReference type="GO" id="GO:0030942">
    <property type="term" value="F:endoplasmic reticulum signal peptide binding"/>
    <property type="evidence" value="ECO:0007669"/>
    <property type="project" value="InterPro"/>
</dbReference>
<proteinExistence type="inferred from homology"/>
<dbReference type="KEGG" id="pgab:PGSY75_0621900"/>
<dbReference type="PANTHER" id="PTHR12860:SF0">
    <property type="entry name" value="SIGNAL RECOGNITION PARTICLE SUBUNIT SRP68"/>
    <property type="match status" value="1"/>
</dbReference>
<evidence type="ECO:0000256" key="1">
    <source>
        <dbReference type="ARBA" id="ARBA00004496"/>
    </source>
</evidence>
<comment type="similarity">
    <text evidence="3">Belongs to the SRP68 family.</text>
</comment>
<feature type="compositionally biased region" description="Low complexity" evidence="10">
    <location>
        <begin position="1"/>
        <end position="12"/>
    </location>
</feature>
<accession>A0A151LRW7</accession>
<protein>
    <recommendedName>
        <fullName evidence="9">Signal recognition particle subunit SRP68</fullName>
    </recommendedName>
</protein>
<gene>
    <name evidence="11" type="ORF">PGSY75_0621900</name>
</gene>
<evidence type="ECO:0000256" key="9">
    <source>
        <dbReference type="ARBA" id="ARBA00029498"/>
    </source>
</evidence>
<comment type="caution">
    <text evidence="11">The sequence shown here is derived from an EMBL/GenBank/DDBJ whole genome shotgun (WGS) entry which is preliminary data.</text>
</comment>
<reference evidence="11 12" key="1">
    <citation type="journal article" date="2016" name="Nat. Commun.">
        <title>Genomes of cryptic chimpanzee Plasmodium species reveal key evolutionary events leading to human malaria.</title>
        <authorList>
            <person name="Sundararaman S.A."/>
            <person name="Plenderleith L.J."/>
            <person name="Liu W."/>
            <person name="Loy D.E."/>
            <person name="Learn G.H."/>
            <person name="Li Y."/>
            <person name="Shaw K.S."/>
            <person name="Ayouba A."/>
            <person name="Peeters M."/>
            <person name="Speede S."/>
            <person name="Shaw G.M."/>
            <person name="Bushman F.D."/>
            <person name="Brisson D."/>
            <person name="Rayner J.C."/>
            <person name="Sharp P.M."/>
            <person name="Hahn B.H."/>
        </authorList>
    </citation>
    <scope>NUCLEOTIDE SEQUENCE [LARGE SCALE GENOMIC DNA]</scope>
    <source>
        <strain evidence="11 12">SY75</strain>
    </source>
</reference>
<dbReference type="PANTHER" id="PTHR12860">
    <property type="entry name" value="SIGNAL RECOGNITION PARTICLE 68 KDA PROTEIN"/>
    <property type="match status" value="1"/>
</dbReference>
<dbReference type="Proteomes" id="UP000076004">
    <property type="component" value="Chromosome 6"/>
</dbReference>
<dbReference type="GO" id="GO:0008312">
    <property type="term" value="F:7S RNA binding"/>
    <property type="evidence" value="ECO:0007669"/>
    <property type="project" value="InterPro"/>
</dbReference>
<evidence type="ECO:0000313" key="12">
    <source>
        <dbReference type="Proteomes" id="UP000076004"/>
    </source>
</evidence>
<dbReference type="VEuPathDB" id="PlasmoDB:PGSY75_0621900"/>
<keyword evidence="7" id="KW-0539">Nucleus</keyword>
<dbReference type="Gene3D" id="1.10.3450.40">
    <property type="entry name" value="Signal recognition particle, SRP68 subunit, RNA-binding domain"/>
    <property type="match status" value="1"/>
</dbReference>
<dbReference type="VEuPathDB" id="PlasmoDB:PGABG01_0620600"/>
<feature type="region of interest" description="Disordered" evidence="10">
    <location>
        <begin position="238"/>
        <end position="257"/>
    </location>
</feature>
<dbReference type="AlphaFoldDB" id="A0A151LRW7"/>
<feature type="region of interest" description="Disordered" evidence="10">
    <location>
        <begin position="495"/>
        <end position="521"/>
    </location>
</feature>
<dbReference type="GO" id="GO:0005730">
    <property type="term" value="C:nucleolus"/>
    <property type="evidence" value="ECO:0007669"/>
    <property type="project" value="UniProtKB-SubCell"/>
</dbReference>
<dbReference type="GO" id="GO:0005047">
    <property type="term" value="F:signal recognition particle binding"/>
    <property type="evidence" value="ECO:0007669"/>
    <property type="project" value="InterPro"/>
</dbReference>
<feature type="region of interest" description="Disordered" evidence="10">
    <location>
        <begin position="1"/>
        <end position="31"/>
    </location>
</feature>
<keyword evidence="6" id="KW-0733">Signal recognition particle</keyword>
<evidence type="ECO:0000256" key="2">
    <source>
        <dbReference type="ARBA" id="ARBA00004604"/>
    </source>
</evidence>
<dbReference type="GO" id="GO:0006614">
    <property type="term" value="P:SRP-dependent cotranslational protein targeting to membrane"/>
    <property type="evidence" value="ECO:0007669"/>
    <property type="project" value="InterPro"/>
</dbReference>
<dbReference type="EMBL" id="LVLB01000007">
    <property type="protein sequence ID" value="KYO01911.1"/>
    <property type="molecule type" value="Genomic_DNA"/>
</dbReference>
<evidence type="ECO:0000256" key="3">
    <source>
        <dbReference type="ARBA" id="ARBA00009352"/>
    </source>
</evidence>
<evidence type="ECO:0000256" key="5">
    <source>
        <dbReference type="ARBA" id="ARBA00022884"/>
    </source>
</evidence>
<organism evidence="11 12">
    <name type="scientific">Plasmodium gaboni</name>
    <dbReference type="NCBI Taxonomy" id="647221"/>
    <lineage>
        <taxon>Eukaryota</taxon>
        <taxon>Sar</taxon>
        <taxon>Alveolata</taxon>
        <taxon>Apicomplexa</taxon>
        <taxon>Aconoidasida</taxon>
        <taxon>Haemosporida</taxon>
        <taxon>Plasmodiidae</taxon>
        <taxon>Plasmodium</taxon>
        <taxon>Plasmodium (Laverania)</taxon>
    </lineage>
</organism>
<dbReference type="GeneID" id="29775402"/>
<evidence type="ECO:0000256" key="6">
    <source>
        <dbReference type="ARBA" id="ARBA00023135"/>
    </source>
</evidence>
<dbReference type="InterPro" id="IPR038253">
    <property type="entry name" value="SRP68_N_sf"/>
</dbReference>
<dbReference type="GO" id="GO:0005786">
    <property type="term" value="C:signal recognition particle, endoplasmic reticulum targeting"/>
    <property type="evidence" value="ECO:0007669"/>
    <property type="project" value="UniProtKB-KW"/>
</dbReference>
<name>A0A151LRW7_9APIC</name>
<dbReference type="RefSeq" id="XP_018642850.1">
    <property type="nucleotide sequence ID" value="XM_018784796.1"/>
</dbReference>
<sequence>MNESSSVENVSSDENMRSEQNEVMNDTNKLSDTDKLNENQLVNIVKIKKESDGYIKKKRNEKISFDIFFYLHQVYQKHGLYNEDISRFLLYINRRRRKIRSKILFNVKKVGKYISKIYECDDMDELFLELLLLDVEACRCRYLEIKTDVNNLKKPYRAKFSYMRRLKKSVHKMNFLIQTINNFVDKNTELQIKCYNSFIQASYLVEKKKYEECLSKTDEFLKFIKLIKRISLNAHAQTNQMKDHQNENDNKCDKQDMNDKRSSLVYEHDSINLQNESYFSNLNNNLMNSEKAIDITFDYFLSVINSCERTCSYNMKKHRLSYINEKLHEDDFKYTHNNDNIIPSIINNNNNTNNNNNNNNNINESYCNNISTSDKNYYNLNIQHVNNDIIINLYNVEYKWVQHNNNNNILKIQNIIKNVKKYIEDDYIYKMNIEYNENNIKDLSNNIQIVLDLFKKYDKENIIKFYGDIYCNYYECLRIIHEELITCANNRNNNNNNNNNNNKNSDSSHNSNNNIDNNNSSGDYNKLKEKIWTLLENYFLAQKLYVDIERTILILMKSLLDLYYTNKESKNFHFNKKKKNFGDLIDDMPILHTGIRYADILKQNIEELRNIENKDIFINILQIIKNLKSFCLAFYYALNKKNTEAHVLFDVIKTRNYIYIKKEHMNNIKSPSLLRISILFNRLQDVISLINEKYYFRHLSIYALQVKNKSSQQNQLFQLDNSLFAPKMKQISLNPLHIDMTQMYRTSYLLGHDQQRGERGSLIRGLLRSFWK</sequence>
<evidence type="ECO:0000256" key="8">
    <source>
        <dbReference type="ARBA" id="ARBA00023274"/>
    </source>
</evidence>
<feature type="compositionally biased region" description="Basic and acidic residues" evidence="10">
    <location>
        <begin position="241"/>
        <end position="257"/>
    </location>
</feature>
<dbReference type="InterPro" id="IPR026258">
    <property type="entry name" value="SRP68"/>
</dbReference>
<evidence type="ECO:0000313" key="11">
    <source>
        <dbReference type="EMBL" id="KYO01911.1"/>
    </source>
</evidence>
<keyword evidence="8" id="KW-0687">Ribonucleoprotein</keyword>
<evidence type="ECO:0000256" key="10">
    <source>
        <dbReference type="SAM" id="MobiDB-lite"/>
    </source>
</evidence>